<organism evidence="6 7">
    <name type="scientific">Pseudorhodoferax soli</name>
    <dbReference type="NCBI Taxonomy" id="545864"/>
    <lineage>
        <taxon>Bacteria</taxon>
        <taxon>Pseudomonadati</taxon>
        <taxon>Pseudomonadota</taxon>
        <taxon>Betaproteobacteria</taxon>
        <taxon>Burkholderiales</taxon>
        <taxon>Comamonadaceae</taxon>
    </lineage>
</organism>
<dbReference type="GO" id="GO:0005886">
    <property type="term" value="C:plasma membrane"/>
    <property type="evidence" value="ECO:0007669"/>
    <property type="project" value="UniProtKB-SubCell"/>
</dbReference>
<accession>A0A368XNT8</accession>
<feature type="transmembrane region" description="Helical" evidence="5">
    <location>
        <begin position="12"/>
        <end position="41"/>
    </location>
</feature>
<sequence>MAALFAQGGLAAHLTFVFFVAASVYVQTLTGFALSLLLLGFVGLTNLFPLPDAVNAVSFIVVMNAATFLHRRRPLRFEPAMKTAVLFNVVGSFIGMGVLVLLAAHAFHLLRTLLGVIVIGCALLLWRMAKPHETTSPPRVFAFVGLLSGVLGGMFSAAGPPLVYVVYRQPWPLERIQESLIFSFGIGALLRLVVLGLSGRVGAQSLLLAAEAIPVVLLVTTVTANRKLPVSRETLRHIVCALLICTGVGMLV</sequence>
<keyword evidence="5" id="KW-1003">Cell membrane</keyword>
<feature type="transmembrane region" description="Helical" evidence="5">
    <location>
        <begin position="109"/>
        <end position="128"/>
    </location>
</feature>
<keyword evidence="7" id="KW-1185">Reference proteome</keyword>
<evidence type="ECO:0000256" key="3">
    <source>
        <dbReference type="ARBA" id="ARBA00022989"/>
    </source>
</evidence>
<feature type="transmembrane region" description="Helical" evidence="5">
    <location>
        <begin position="53"/>
        <end position="71"/>
    </location>
</feature>
<feature type="transmembrane region" description="Helical" evidence="5">
    <location>
        <begin position="83"/>
        <end position="103"/>
    </location>
</feature>
<dbReference type="EMBL" id="QPJK01000007">
    <property type="protein sequence ID" value="RCW68678.1"/>
    <property type="molecule type" value="Genomic_DNA"/>
</dbReference>
<feature type="transmembrane region" description="Helical" evidence="5">
    <location>
        <begin position="140"/>
        <end position="167"/>
    </location>
</feature>
<feature type="transmembrane region" description="Helical" evidence="5">
    <location>
        <begin position="179"/>
        <end position="198"/>
    </location>
</feature>
<keyword evidence="2 5" id="KW-0812">Transmembrane</keyword>
<evidence type="ECO:0000256" key="4">
    <source>
        <dbReference type="ARBA" id="ARBA00023136"/>
    </source>
</evidence>
<dbReference type="AlphaFoldDB" id="A0A368XNT8"/>
<comment type="subcellular location">
    <subcellularLocation>
        <location evidence="5">Cell membrane</location>
        <topology evidence="5">Multi-pass membrane protein</topology>
    </subcellularLocation>
    <subcellularLocation>
        <location evidence="1">Membrane</location>
        <topology evidence="1">Multi-pass membrane protein</topology>
    </subcellularLocation>
</comment>
<evidence type="ECO:0000256" key="1">
    <source>
        <dbReference type="ARBA" id="ARBA00004141"/>
    </source>
</evidence>
<dbReference type="Proteomes" id="UP000252884">
    <property type="component" value="Unassembled WGS sequence"/>
</dbReference>
<protein>
    <recommendedName>
        <fullName evidence="5">Probable membrane transporter protein</fullName>
    </recommendedName>
</protein>
<evidence type="ECO:0000256" key="5">
    <source>
        <dbReference type="RuleBase" id="RU363041"/>
    </source>
</evidence>
<feature type="transmembrane region" description="Helical" evidence="5">
    <location>
        <begin position="205"/>
        <end position="222"/>
    </location>
</feature>
<evidence type="ECO:0000313" key="6">
    <source>
        <dbReference type="EMBL" id="RCW68678.1"/>
    </source>
</evidence>
<feature type="transmembrane region" description="Helical" evidence="5">
    <location>
        <begin position="234"/>
        <end position="251"/>
    </location>
</feature>
<comment type="similarity">
    <text evidence="5">Belongs to the 4-toluene sulfonate uptake permease (TSUP) (TC 2.A.102) family.</text>
</comment>
<dbReference type="Pfam" id="PF01925">
    <property type="entry name" value="TauE"/>
    <property type="match status" value="1"/>
</dbReference>
<keyword evidence="3 5" id="KW-1133">Transmembrane helix</keyword>
<comment type="caution">
    <text evidence="6">The sequence shown here is derived from an EMBL/GenBank/DDBJ whole genome shotgun (WGS) entry which is preliminary data.</text>
</comment>
<dbReference type="OrthoDB" id="7029178at2"/>
<proteinExistence type="inferred from homology"/>
<evidence type="ECO:0000256" key="2">
    <source>
        <dbReference type="ARBA" id="ARBA00022692"/>
    </source>
</evidence>
<dbReference type="InterPro" id="IPR002781">
    <property type="entry name" value="TM_pro_TauE-like"/>
</dbReference>
<name>A0A368XNT8_9BURK</name>
<gene>
    <name evidence="6" type="ORF">DES41_107199</name>
</gene>
<reference evidence="6 7" key="1">
    <citation type="submission" date="2018-07" db="EMBL/GenBank/DDBJ databases">
        <title>Genomic Encyclopedia of Type Strains, Phase IV (KMG-IV): sequencing the most valuable type-strain genomes for metagenomic binning, comparative biology and taxonomic classification.</title>
        <authorList>
            <person name="Goeker M."/>
        </authorList>
    </citation>
    <scope>NUCLEOTIDE SEQUENCE [LARGE SCALE GENOMIC DNA]</scope>
    <source>
        <strain evidence="6 7">DSM 21634</strain>
    </source>
</reference>
<dbReference type="RefSeq" id="WP_114470209.1">
    <property type="nucleotide sequence ID" value="NZ_QPJK01000007.1"/>
</dbReference>
<evidence type="ECO:0000313" key="7">
    <source>
        <dbReference type="Proteomes" id="UP000252884"/>
    </source>
</evidence>
<keyword evidence="4 5" id="KW-0472">Membrane</keyword>